<keyword evidence="7" id="KW-1133">Transmembrane helix</keyword>
<dbReference type="RefSeq" id="WP_015395131.1">
    <property type="nucleotide sequence ID" value="NC_020291.1"/>
</dbReference>
<keyword evidence="1" id="KW-0597">Phosphoprotein</keyword>
<proteinExistence type="predicted"/>
<reference evidence="9 10" key="1">
    <citation type="submission" date="2013-02" db="EMBL/GenBank/DDBJ databases">
        <title>Genome sequence of Clostridium saccharoperbutylacetonicum N1-4(HMT).</title>
        <authorList>
            <person name="Poehlein A."/>
            <person name="Daniel R."/>
        </authorList>
    </citation>
    <scope>NUCLEOTIDE SEQUENCE [LARGE SCALE GENOMIC DNA]</scope>
    <source>
        <strain evidence="10">N1-4(HMT)</strain>
    </source>
</reference>
<keyword evidence="7" id="KW-0812">Transmembrane</keyword>
<keyword evidence="4 9" id="KW-0418">Kinase</keyword>
<feature type="domain" description="Histidine kinase" evidence="8">
    <location>
        <begin position="291"/>
        <end position="416"/>
    </location>
</feature>
<dbReference type="AlphaFoldDB" id="M1MRP9"/>
<dbReference type="GO" id="GO:0000160">
    <property type="term" value="P:phosphorelay signal transduction system"/>
    <property type="evidence" value="ECO:0007669"/>
    <property type="project" value="UniProtKB-KW"/>
</dbReference>
<feature type="transmembrane region" description="Helical" evidence="7">
    <location>
        <begin position="118"/>
        <end position="137"/>
    </location>
</feature>
<keyword evidence="5" id="KW-0067">ATP-binding</keyword>
<dbReference type="STRING" id="36745.CLSAP_48290"/>
<keyword evidence="3" id="KW-0547">Nucleotide-binding</keyword>
<keyword evidence="10" id="KW-1185">Reference proteome</keyword>
<dbReference type="InterPro" id="IPR003594">
    <property type="entry name" value="HATPase_dom"/>
</dbReference>
<dbReference type="GO" id="GO:0005524">
    <property type="term" value="F:ATP binding"/>
    <property type="evidence" value="ECO:0007669"/>
    <property type="project" value="UniProtKB-KW"/>
</dbReference>
<gene>
    <name evidence="9" type="ORF">Cspa_c50720</name>
</gene>
<keyword evidence="7" id="KW-0472">Membrane</keyword>
<dbReference type="PANTHER" id="PTHR43065:SF10">
    <property type="entry name" value="PEROXIDE STRESS-ACTIVATED HISTIDINE KINASE MAK3"/>
    <property type="match status" value="1"/>
</dbReference>
<feature type="transmembrane region" description="Helical" evidence="7">
    <location>
        <begin position="183"/>
        <end position="204"/>
    </location>
</feature>
<dbReference type="GO" id="GO:0016301">
    <property type="term" value="F:kinase activity"/>
    <property type="evidence" value="ECO:0007669"/>
    <property type="project" value="UniProtKB-KW"/>
</dbReference>
<dbReference type="PANTHER" id="PTHR43065">
    <property type="entry name" value="SENSOR HISTIDINE KINASE"/>
    <property type="match status" value="1"/>
</dbReference>
<evidence type="ECO:0000256" key="3">
    <source>
        <dbReference type="ARBA" id="ARBA00022741"/>
    </source>
</evidence>
<dbReference type="Proteomes" id="UP000011728">
    <property type="component" value="Chromosome"/>
</dbReference>
<evidence type="ECO:0000259" key="8">
    <source>
        <dbReference type="PROSITE" id="PS50109"/>
    </source>
</evidence>
<evidence type="ECO:0000313" key="9">
    <source>
        <dbReference type="EMBL" id="AGF58823.1"/>
    </source>
</evidence>
<dbReference type="SMART" id="SM00387">
    <property type="entry name" value="HATPase_c"/>
    <property type="match status" value="1"/>
</dbReference>
<evidence type="ECO:0000313" key="10">
    <source>
        <dbReference type="Proteomes" id="UP000011728"/>
    </source>
</evidence>
<dbReference type="Pfam" id="PF02518">
    <property type="entry name" value="HATPase_c"/>
    <property type="match status" value="1"/>
</dbReference>
<evidence type="ECO:0000256" key="2">
    <source>
        <dbReference type="ARBA" id="ARBA00022679"/>
    </source>
</evidence>
<dbReference type="EMBL" id="CP004121">
    <property type="protein sequence ID" value="AGF58823.1"/>
    <property type="molecule type" value="Genomic_DNA"/>
</dbReference>
<keyword evidence="2" id="KW-0808">Transferase</keyword>
<evidence type="ECO:0000256" key="4">
    <source>
        <dbReference type="ARBA" id="ARBA00022777"/>
    </source>
</evidence>
<name>M1MRP9_9CLOT</name>
<dbReference type="InterPro" id="IPR005467">
    <property type="entry name" value="His_kinase_dom"/>
</dbReference>
<dbReference type="OrthoDB" id="1677679at2"/>
<feature type="transmembrane region" description="Helical" evidence="7">
    <location>
        <begin position="88"/>
        <end position="106"/>
    </location>
</feature>
<feature type="transmembrane region" description="Helical" evidence="7">
    <location>
        <begin position="6"/>
        <end position="23"/>
    </location>
</feature>
<organism evidence="9 10">
    <name type="scientific">Clostridium saccharoperbutylacetonicum N1-4(HMT)</name>
    <dbReference type="NCBI Taxonomy" id="931276"/>
    <lineage>
        <taxon>Bacteria</taxon>
        <taxon>Bacillati</taxon>
        <taxon>Bacillota</taxon>
        <taxon>Clostridia</taxon>
        <taxon>Eubacteriales</taxon>
        <taxon>Clostridiaceae</taxon>
        <taxon>Clostridium</taxon>
    </lineage>
</organism>
<evidence type="ECO:0000256" key="5">
    <source>
        <dbReference type="ARBA" id="ARBA00022840"/>
    </source>
</evidence>
<evidence type="ECO:0000256" key="6">
    <source>
        <dbReference type="ARBA" id="ARBA00023012"/>
    </source>
</evidence>
<accession>M1MRP9</accession>
<sequence length="416" mass="47770">MTLVIINMITEVLQAIILSYAVFHCMEKSKNYIKIIFLVILYFIIGQVINKFVVLDSALNILIIHTLTLLTTIGVYKNNIKKAVAAHSMIYIIFGIYTIIFSNLIFEDMIGSLPIKYIYYEKILVQIIPLILMIFGIKKYKDNLKQIHNYILHEKFSNIFLIISYFMDCILMSYVLSMNVENLFLQNIVYILFSIFCMVIIAYFGRIKKKSEQIYQLNEHLEIKNNELRKIKHDYGAQISYLYGLCLMKRFDDLKKSLKDIISNNDATPTAVTVTNNEKSLLAAALRPAIDKGIHVIIEDKCDFSLINMNELDLFRVVSNIVNNAVKALNGKGLIIAKSYEYLGNVIIKIENNGPKIPEHHLRNIFNIGFTTKENSDKNHGYGLSIASDLVKKNNGKIKVRSNETVTEFKIILPIQ</sequence>
<feature type="transmembrane region" description="Helical" evidence="7">
    <location>
        <begin position="158"/>
        <end position="177"/>
    </location>
</feature>
<protein>
    <submittedName>
        <fullName evidence="9">Histidine kinase</fullName>
    </submittedName>
</protein>
<dbReference type="PROSITE" id="PS50109">
    <property type="entry name" value="HIS_KIN"/>
    <property type="match status" value="1"/>
</dbReference>
<dbReference type="eggNOG" id="COG3290">
    <property type="taxonomic scope" value="Bacteria"/>
</dbReference>
<dbReference type="Gene3D" id="3.30.565.10">
    <property type="entry name" value="Histidine kinase-like ATPase, C-terminal domain"/>
    <property type="match status" value="1"/>
</dbReference>
<dbReference type="InterPro" id="IPR036890">
    <property type="entry name" value="HATPase_C_sf"/>
</dbReference>
<dbReference type="PATRIC" id="fig|931276.5.peg.5122"/>
<evidence type="ECO:0000256" key="7">
    <source>
        <dbReference type="SAM" id="Phobius"/>
    </source>
</evidence>
<evidence type="ECO:0000256" key="1">
    <source>
        <dbReference type="ARBA" id="ARBA00022553"/>
    </source>
</evidence>
<keyword evidence="6" id="KW-0902">Two-component regulatory system</keyword>
<dbReference type="SUPFAM" id="SSF55874">
    <property type="entry name" value="ATPase domain of HSP90 chaperone/DNA topoisomerase II/histidine kinase"/>
    <property type="match status" value="1"/>
</dbReference>
<dbReference type="KEGG" id="csr:Cspa_c50720"/>
<dbReference type="HOGENOM" id="CLU_653289_0_0_9"/>
<feature type="transmembrane region" description="Helical" evidence="7">
    <location>
        <begin position="35"/>
        <end position="53"/>
    </location>
</feature>
<feature type="transmembrane region" description="Helical" evidence="7">
    <location>
        <begin position="59"/>
        <end position="76"/>
    </location>
</feature>